<dbReference type="SUPFAM" id="SSF57850">
    <property type="entry name" value="RING/U-box"/>
    <property type="match status" value="1"/>
</dbReference>
<comment type="caution">
    <text evidence="5">The sequence shown here is derived from an EMBL/GenBank/DDBJ whole genome shotgun (WGS) entry which is preliminary data.</text>
</comment>
<evidence type="ECO:0000256" key="3">
    <source>
        <dbReference type="PROSITE-ProRule" id="PRU00175"/>
    </source>
</evidence>
<keyword evidence="2" id="KW-0862">Zinc</keyword>
<dbReference type="InterPro" id="IPR001841">
    <property type="entry name" value="Znf_RING"/>
</dbReference>
<organism evidence="5 6">
    <name type="scientific">Pristionchus fissidentatus</name>
    <dbReference type="NCBI Taxonomy" id="1538716"/>
    <lineage>
        <taxon>Eukaryota</taxon>
        <taxon>Metazoa</taxon>
        <taxon>Ecdysozoa</taxon>
        <taxon>Nematoda</taxon>
        <taxon>Chromadorea</taxon>
        <taxon>Rhabditida</taxon>
        <taxon>Rhabditina</taxon>
        <taxon>Diplogasteromorpha</taxon>
        <taxon>Diplogasteroidea</taxon>
        <taxon>Neodiplogasteridae</taxon>
        <taxon>Pristionchus</taxon>
    </lineage>
</organism>
<keyword evidence="1 3" id="KW-0479">Metal-binding</keyword>
<evidence type="ECO:0000313" key="6">
    <source>
        <dbReference type="Proteomes" id="UP001432322"/>
    </source>
</evidence>
<proteinExistence type="predicted"/>
<dbReference type="Gene3D" id="3.30.40.10">
    <property type="entry name" value="Zinc/RING finger domain, C3HC4 (zinc finger)"/>
    <property type="match status" value="1"/>
</dbReference>
<gene>
    <name evidence="5" type="ORF">PFISCL1PPCAC_15693</name>
</gene>
<name>A0AAV5W0W2_9BILA</name>
<keyword evidence="1 3" id="KW-0863">Zinc-finger</keyword>
<dbReference type="AlphaFoldDB" id="A0AAV5W0W2"/>
<protein>
    <recommendedName>
        <fullName evidence="4">RING-type domain-containing protein</fullName>
    </recommendedName>
</protein>
<accession>A0AAV5W0W2</accession>
<dbReference type="Pfam" id="PF13920">
    <property type="entry name" value="zf-C3HC4_3"/>
    <property type="match status" value="1"/>
</dbReference>
<dbReference type="GO" id="GO:0008270">
    <property type="term" value="F:zinc ion binding"/>
    <property type="evidence" value="ECO:0007669"/>
    <property type="project" value="UniProtKB-KW"/>
</dbReference>
<dbReference type="PROSITE" id="PS50089">
    <property type="entry name" value="ZF_RING_2"/>
    <property type="match status" value="1"/>
</dbReference>
<sequence>MIIWKMYSLVGLDNYCVMLYDLNRLCDDGRTAEFAVVPIKRIGFPIVKMIGLMENEEIEQVKESRLIKRAIYKEDQVTAKWELEPRLREMDGGDSKRCGYGKVYLTRNGDDYLIKVEVNRTWSELSFRGDRAINYHIAFECDKGSMMLLGTRDLTLYLCAGTTLKERPQCPICHHSKVELVVFSCGHNSCHTCILQVHKVCKACPVCQREWKDGGGAETVERGRLHDEHCSFDDCMEYTVVNLPCRCITCDSDKKNCARCRQPVTRSLPFFY</sequence>
<evidence type="ECO:0000313" key="5">
    <source>
        <dbReference type="EMBL" id="GMT24396.1"/>
    </source>
</evidence>
<dbReference type="InterPro" id="IPR013083">
    <property type="entry name" value="Znf_RING/FYVE/PHD"/>
</dbReference>
<feature type="domain" description="RING-type" evidence="4">
    <location>
        <begin position="170"/>
        <end position="208"/>
    </location>
</feature>
<dbReference type="SMART" id="SM00184">
    <property type="entry name" value="RING"/>
    <property type="match status" value="1"/>
</dbReference>
<evidence type="ECO:0000256" key="1">
    <source>
        <dbReference type="ARBA" id="ARBA00022771"/>
    </source>
</evidence>
<evidence type="ECO:0000256" key="2">
    <source>
        <dbReference type="ARBA" id="ARBA00022833"/>
    </source>
</evidence>
<reference evidence="5" key="1">
    <citation type="submission" date="2023-10" db="EMBL/GenBank/DDBJ databases">
        <title>Genome assembly of Pristionchus species.</title>
        <authorList>
            <person name="Yoshida K."/>
            <person name="Sommer R.J."/>
        </authorList>
    </citation>
    <scope>NUCLEOTIDE SEQUENCE</scope>
    <source>
        <strain evidence="5">RS5133</strain>
    </source>
</reference>
<dbReference type="Proteomes" id="UP001432322">
    <property type="component" value="Unassembled WGS sequence"/>
</dbReference>
<keyword evidence="6" id="KW-1185">Reference proteome</keyword>
<evidence type="ECO:0000259" key="4">
    <source>
        <dbReference type="PROSITE" id="PS50089"/>
    </source>
</evidence>
<dbReference type="EMBL" id="BTSY01000004">
    <property type="protein sequence ID" value="GMT24396.1"/>
    <property type="molecule type" value="Genomic_DNA"/>
</dbReference>